<dbReference type="Proteomes" id="UP001597058">
    <property type="component" value="Unassembled WGS sequence"/>
</dbReference>
<comment type="caution">
    <text evidence="1">The sequence shown here is derived from an EMBL/GenBank/DDBJ whole genome shotgun (WGS) entry which is preliminary data.</text>
</comment>
<gene>
    <name evidence="1" type="ORF">ACFQ5X_25035</name>
</gene>
<accession>A0ABW3XIX8</accession>
<name>A0ABW3XIX8_9ACTN</name>
<organism evidence="1 2">
    <name type="scientific">Streptomyces kaempferi</name>
    <dbReference type="NCBI Taxonomy" id="333725"/>
    <lineage>
        <taxon>Bacteria</taxon>
        <taxon>Bacillati</taxon>
        <taxon>Actinomycetota</taxon>
        <taxon>Actinomycetes</taxon>
        <taxon>Kitasatosporales</taxon>
        <taxon>Streptomycetaceae</taxon>
        <taxon>Streptomyces</taxon>
    </lineage>
</organism>
<protein>
    <submittedName>
        <fullName evidence="1">Uncharacterized protein</fullName>
    </submittedName>
</protein>
<keyword evidence="2" id="KW-1185">Reference proteome</keyword>
<dbReference type="RefSeq" id="WP_381328831.1">
    <property type="nucleotide sequence ID" value="NZ_JBHTMM010000033.1"/>
</dbReference>
<sequence length="58" mass="6483">MTELRLTDTDGYTVPGTATEVTDDTADTVRAYLLNEVAPEHAAEWADFGYDPRSYRIT</sequence>
<dbReference type="EMBL" id="JBHTMM010000033">
    <property type="protein sequence ID" value="MFD1309110.1"/>
    <property type="molecule type" value="Genomic_DNA"/>
</dbReference>
<evidence type="ECO:0000313" key="2">
    <source>
        <dbReference type="Proteomes" id="UP001597058"/>
    </source>
</evidence>
<proteinExistence type="predicted"/>
<reference evidence="2" key="1">
    <citation type="journal article" date="2019" name="Int. J. Syst. Evol. Microbiol.">
        <title>The Global Catalogue of Microorganisms (GCM) 10K type strain sequencing project: providing services to taxonomists for standard genome sequencing and annotation.</title>
        <authorList>
            <consortium name="The Broad Institute Genomics Platform"/>
            <consortium name="The Broad Institute Genome Sequencing Center for Infectious Disease"/>
            <person name="Wu L."/>
            <person name="Ma J."/>
        </authorList>
    </citation>
    <scope>NUCLEOTIDE SEQUENCE [LARGE SCALE GENOMIC DNA]</scope>
    <source>
        <strain evidence="2">CGMCC 4.7020</strain>
    </source>
</reference>
<evidence type="ECO:0000313" key="1">
    <source>
        <dbReference type="EMBL" id="MFD1309110.1"/>
    </source>
</evidence>